<feature type="domain" description="GGDEF" evidence="15">
    <location>
        <begin position="496"/>
        <end position="631"/>
    </location>
</feature>
<evidence type="ECO:0000256" key="6">
    <source>
        <dbReference type="ARBA" id="ARBA00022741"/>
    </source>
</evidence>
<dbReference type="CDD" id="cd01949">
    <property type="entry name" value="GGDEF"/>
    <property type="match status" value="1"/>
</dbReference>
<dbReference type="CDD" id="cd00130">
    <property type="entry name" value="PAS"/>
    <property type="match status" value="1"/>
</dbReference>
<dbReference type="NCBIfam" id="TIGR00254">
    <property type="entry name" value="GGDEF"/>
    <property type="match status" value="1"/>
</dbReference>
<evidence type="ECO:0000256" key="8">
    <source>
        <dbReference type="ARBA" id="ARBA00022840"/>
    </source>
</evidence>
<comment type="subcellular location">
    <subcellularLocation>
        <location evidence="1">Cell membrane</location>
        <topology evidence="1">Multi-pass membrane protein</topology>
    </subcellularLocation>
</comment>
<dbReference type="CDD" id="cd00077">
    <property type="entry name" value="HDc"/>
    <property type="match status" value="1"/>
</dbReference>
<evidence type="ECO:0000256" key="11">
    <source>
        <dbReference type="ARBA" id="ARBA00023136"/>
    </source>
</evidence>
<evidence type="ECO:0000313" key="18">
    <source>
        <dbReference type="EMBL" id="QHI73418.1"/>
    </source>
</evidence>
<dbReference type="SMART" id="SM00267">
    <property type="entry name" value="GGDEF"/>
    <property type="match status" value="1"/>
</dbReference>
<dbReference type="GO" id="GO:0016301">
    <property type="term" value="F:kinase activity"/>
    <property type="evidence" value="ECO:0007669"/>
    <property type="project" value="UniProtKB-KW"/>
</dbReference>
<evidence type="ECO:0000313" key="19">
    <source>
        <dbReference type="Proteomes" id="UP000463883"/>
    </source>
</evidence>
<dbReference type="GO" id="GO:0005524">
    <property type="term" value="F:ATP binding"/>
    <property type="evidence" value="ECO:0007669"/>
    <property type="project" value="UniProtKB-KW"/>
</dbReference>
<dbReference type="Pfam" id="PF02743">
    <property type="entry name" value="dCache_1"/>
    <property type="match status" value="1"/>
</dbReference>
<keyword evidence="6" id="KW-0547">Nucleotide-binding</keyword>
<dbReference type="PROSITE" id="PS50887">
    <property type="entry name" value="GGDEF"/>
    <property type="match status" value="1"/>
</dbReference>
<dbReference type="GO" id="GO:0000160">
    <property type="term" value="P:phosphorelay signal transduction system"/>
    <property type="evidence" value="ECO:0007669"/>
    <property type="project" value="UniProtKB-KW"/>
</dbReference>
<dbReference type="InterPro" id="IPR037522">
    <property type="entry name" value="HD_GYP_dom"/>
</dbReference>
<evidence type="ECO:0000259" key="15">
    <source>
        <dbReference type="PROSITE" id="PS50887"/>
    </source>
</evidence>
<dbReference type="InterPro" id="IPR003607">
    <property type="entry name" value="HD/PDEase_dom"/>
</dbReference>
<sequence length="811" mass="92494">MFLQKYIVIVDQAKNNPDFINIAKTVKDRNKKRENPLYNQVTKELKNISDMDKNIALSYIALPDTDDLITNDYNFDITSDYDLTKRQWYIDTLEEGKTTITAPYLDVVSGKMAITVGAPIVDKGKVLGTFALDIMIEDIDAMMRDYKIGKHGYAVLLYDNGHIIYHPDIDTVNPSKKVFIQDYLGHDLSKKLLSGKKGITSYTYQGQKKFIAYVPIANTNLIVLTVIPKSEVFLQLNKFLSRNLFILIGLVIAVGFILNFFKKYISSPVVKICREIDNYSHHNKSIALPPEYLLREDEIGILSNGLTYMIEKISNYLCEIESKNQELLDAKEEISIERSLFKTTIHSLGDGVISTDECGRISIMNKVAEDLTGWTVQEAKGQDFKKVFYIINELSGEQSECPVTRALKEGHVIQLADHTILIKRNGEKIAIEDSAAPIMDETGNITGAVIVFRDFTEKKQKQEQILYLSYHDHLTGLYNRRFFEKELYRLDQEKNMPFSIAMIDVNGLKLTNDAFGHSVGDELLKRVAKVLTAECNEDNIIARIGGDEFIILLPHTSHEEAEKQVKRIYKATAKERVKDIVISISIGFDTKLCMGTGIENTIIKAEEQMYMKKITESQSMRNKTIQAIFNTLNEKNERERIHSEKVSKISREIGEIMNLDEDTVNELETSGLMHDIGKIIISEDILNKPGKLTESEYREIKRHSECGYQILRSVDAYSPLAENVLYHHERWDGKGYPRGLRGRDIPLLARIITIADAYEAMTAKRPYKKPLTVEAAVNELVKNSGTQFDPQIVELFVKKILGYRELFTKRK</sequence>
<dbReference type="NCBIfam" id="TIGR00229">
    <property type="entry name" value="sensory_box"/>
    <property type="match status" value="1"/>
</dbReference>
<feature type="domain" description="HD" evidence="16">
    <location>
        <begin position="639"/>
        <end position="761"/>
    </location>
</feature>
<dbReference type="SUPFAM" id="SSF109604">
    <property type="entry name" value="HD-domain/PDEase-like"/>
    <property type="match status" value="1"/>
</dbReference>
<dbReference type="KEGG" id="amic:Ami3637_14485"/>
<dbReference type="InterPro" id="IPR035965">
    <property type="entry name" value="PAS-like_dom_sf"/>
</dbReference>
<evidence type="ECO:0000259" key="14">
    <source>
        <dbReference type="PROSITE" id="PS50113"/>
    </source>
</evidence>
<dbReference type="InterPro" id="IPR029787">
    <property type="entry name" value="Nucleotide_cyclase"/>
</dbReference>
<evidence type="ECO:0000256" key="4">
    <source>
        <dbReference type="ARBA" id="ARBA00022679"/>
    </source>
</evidence>
<gene>
    <name evidence="18" type="ORF">Ami3637_14485</name>
</gene>
<dbReference type="AlphaFoldDB" id="A0A6P1MMV4"/>
<feature type="domain" description="PAC" evidence="14">
    <location>
        <begin position="414"/>
        <end position="467"/>
    </location>
</feature>
<dbReference type="InterPro" id="IPR000700">
    <property type="entry name" value="PAS-assoc_C"/>
</dbReference>
<dbReference type="InterPro" id="IPR043128">
    <property type="entry name" value="Rev_trsase/Diguanyl_cyclase"/>
</dbReference>
<organism evidence="18 19">
    <name type="scientific">Aminipila terrae</name>
    <dbReference type="NCBI Taxonomy" id="2697030"/>
    <lineage>
        <taxon>Bacteria</taxon>
        <taxon>Bacillati</taxon>
        <taxon>Bacillota</taxon>
        <taxon>Clostridia</taxon>
        <taxon>Peptostreptococcales</taxon>
        <taxon>Anaerovoracaceae</taxon>
        <taxon>Aminipila</taxon>
    </lineage>
</organism>
<evidence type="ECO:0000256" key="7">
    <source>
        <dbReference type="ARBA" id="ARBA00022777"/>
    </source>
</evidence>
<reference evidence="18 19" key="1">
    <citation type="submission" date="2020-01" db="EMBL/GenBank/DDBJ databases">
        <title>Genomic analysis of Aminipila sp. CBA3637.</title>
        <authorList>
            <person name="Kim Y.B."/>
            <person name="Roh S.W."/>
        </authorList>
    </citation>
    <scope>NUCLEOTIDE SEQUENCE [LARGE SCALE GENOMIC DNA]</scope>
    <source>
        <strain evidence="18 19">CBA3637</strain>
    </source>
</reference>
<keyword evidence="7" id="KW-0418">Kinase</keyword>
<keyword evidence="3" id="KW-0597">Phosphoprotein</keyword>
<dbReference type="RefSeq" id="WP_162363183.1">
    <property type="nucleotide sequence ID" value="NZ_CP047591.1"/>
</dbReference>
<keyword evidence="8" id="KW-0067">ATP-binding</keyword>
<dbReference type="Pfam" id="PF00989">
    <property type="entry name" value="PAS"/>
    <property type="match status" value="1"/>
</dbReference>
<evidence type="ECO:0000259" key="13">
    <source>
        <dbReference type="PROSITE" id="PS50112"/>
    </source>
</evidence>
<keyword evidence="5 12" id="KW-0812">Transmembrane</keyword>
<dbReference type="InterPro" id="IPR000014">
    <property type="entry name" value="PAS"/>
</dbReference>
<feature type="transmembrane region" description="Helical" evidence="12">
    <location>
        <begin position="239"/>
        <end position="261"/>
    </location>
</feature>
<dbReference type="Proteomes" id="UP000463883">
    <property type="component" value="Chromosome"/>
</dbReference>
<keyword evidence="4" id="KW-0808">Transferase</keyword>
<dbReference type="Pfam" id="PF13487">
    <property type="entry name" value="HD_5"/>
    <property type="match status" value="1"/>
</dbReference>
<proteinExistence type="predicted"/>
<dbReference type="InterPro" id="IPR006674">
    <property type="entry name" value="HD_domain"/>
</dbReference>
<dbReference type="PANTHER" id="PTHR43155">
    <property type="entry name" value="CYCLIC DI-GMP PHOSPHODIESTERASE PA4108-RELATED"/>
    <property type="match status" value="1"/>
</dbReference>
<dbReference type="Gene3D" id="3.30.70.270">
    <property type="match status" value="1"/>
</dbReference>
<evidence type="ECO:0000256" key="9">
    <source>
        <dbReference type="ARBA" id="ARBA00022989"/>
    </source>
</evidence>
<dbReference type="Gene3D" id="3.30.450.20">
    <property type="entry name" value="PAS domain"/>
    <property type="match status" value="3"/>
</dbReference>
<feature type="transmembrane region" description="Helical" evidence="12">
    <location>
        <begin position="210"/>
        <end position="227"/>
    </location>
</feature>
<dbReference type="CDD" id="cd12913">
    <property type="entry name" value="PDC1_MCP_like"/>
    <property type="match status" value="1"/>
</dbReference>
<name>A0A6P1MMV4_9FIRM</name>
<dbReference type="EMBL" id="CP047591">
    <property type="protein sequence ID" value="QHI73418.1"/>
    <property type="molecule type" value="Genomic_DNA"/>
</dbReference>
<dbReference type="CDD" id="cd12912">
    <property type="entry name" value="PDC2_MCP_like"/>
    <property type="match status" value="1"/>
</dbReference>
<dbReference type="PANTHER" id="PTHR43155:SF2">
    <property type="entry name" value="CYCLIC DI-GMP PHOSPHODIESTERASE PA4108"/>
    <property type="match status" value="1"/>
</dbReference>
<keyword evidence="2" id="KW-1003">Cell membrane</keyword>
<dbReference type="InterPro" id="IPR033479">
    <property type="entry name" value="dCache_1"/>
</dbReference>
<dbReference type="Gene3D" id="1.10.3210.10">
    <property type="entry name" value="Hypothetical protein af1432"/>
    <property type="match status" value="1"/>
</dbReference>
<keyword evidence="11 12" id="KW-0472">Membrane</keyword>
<keyword evidence="19" id="KW-1185">Reference proteome</keyword>
<dbReference type="GO" id="GO:0005886">
    <property type="term" value="C:plasma membrane"/>
    <property type="evidence" value="ECO:0007669"/>
    <property type="project" value="UniProtKB-SubCell"/>
</dbReference>
<evidence type="ECO:0000256" key="10">
    <source>
        <dbReference type="ARBA" id="ARBA00023012"/>
    </source>
</evidence>
<evidence type="ECO:0000259" key="17">
    <source>
        <dbReference type="PROSITE" id="PS51832"/>
    </source>
</evidence>
<dbReference type="InterPro" id="IPR000160">
    <property type="entry name" value="GGDEF_dom"/>
</dbReference>
<accession>A0A6P1MMV4</accession>
<feature type="domain" description="HD-GYP" evidence="17">
    <location>
        <begin position="617"/>
        <end position="811"/>
    </location>
</feature>
<dbReference type="Pfam" id="PF00990">
    <property type="entry name" value="GGDEF"/>
    <property type="match status" value="1"/>
</dbReference>
<evidence type="ECO:0000256" key="5">
    <source>
        <dbReference type="ARBA" id="ARBA00022692"/>
    </source>
</evidence>
<dbReference type="SMART" id="SM00471">
    <property type="entry name" value="HDc"/>
    <property type="match status" value="1"/>
</dbReference>
<evidence type="ECO:0000256" key="12">
    <source>
        <dbReference type="SAM" id="Phobius"/>
    </source>
</evidence>
<dbReference type="PROSITE" id="PS51832">
    <property type="entry name" value="HD_GYP"/>
    <property type="match status" value="1"/>
</dbReference>
<dbReference type="SUPFAM" id="SSF103190">
    <property type="entry name" value="Sensory domain-like"/>
    <property type="match status" value="1"/>
</dbReference>
<dbReference type="SUPFAM" id="SSF55073">
    <property type="entry name" value="Nucleotide cyclase"/>
    <property type="match status" value="1"/>
</dbReference>
<dbReference type="PROSITE" id="PS50113">
    <property type="entry name" value="PAC"/>
    <property type="match status" value="1"/>
</dbReference>
<dbReference type="InterPro" id="IPR013767">
    <property type="entry name" value="PAS_fold"/>
</dbReference>
<keyword evidence="10" id="KW-0902">Two-component regulatory system</keyword>
<dbReference type="PROSITE" id="PS50112">
    <property type="entry name" value="PAS"/>
    <property type="match status" value="1"/>
</dbReference>
<feature type="domain" description="PAS" evidence="13">
    <location>
        <begin position="337"/>
        <end position="410"/>
    </location>
</feature>
<dbReference type="InterPro" id="IPR029151">
    <property type="entry name" value="Sensor-like_sf"/>
</dbReference>
<dbReference type="PROSITE" id="PS51831">
    <property type="entry name" value="HD"/>
    <property type="match status" value="1"/>
</dbReference>
<dbReference type="Gene3D" id="6.10.340.10">
    <property type="match status" value="1"/>
</dbReference>
<evidence type="ECO:0000259" key="16">
    <source>
        <dbReference type="PROSITE" id="PS51831"/>
    </source>
</evidence>
<keyword evidence="9 12" id="KW-1133">Transmembrane helix</keyword>
<evidence type="ECO:0000256" key="3">
    <source>
        <dbReference type="ARBA" id="ARBA00022553"/>
    </source>
</evidence>
<protein>
    <submittedName>
        <fullName evidence="18">Diguanylate cyclase</fullName>
    </submittedName>
</protein>
<dbReference type="SUPFAM" id="SSF55785">
    <property type="entry name" value="PYP-like sensor domain (PAS domain)"/>
    <property type="match status" value="1"/>
</dbReference>
<evidence type="ECO:0000256" key="2">
    <source>
        <dbReference type="ARBA" id="ARBA00022475"/>
    </source>
</evidence>
<dbReference type="GO" id="GO:0006355">
    <property type="term" value="P:regulation of DNA-templated transcription"/>
    <property type="evidence" value="ECO:0007669"/>
    <property type="project" value="InterPro"/>
</dbReference>
<evidence type="ECO:0000256" key="1">
    <source>
        <dbReference type="ARBA" id="ARBA00004651"/>
    </source>
</evidence>
<dbReference type="SMART" id="SM00091">
    <property type="entry name" value="PAS"/>
    <property type="match status" value="1"/>
</dbReference>